<dbReference type="RefSeq" id="WP_237821940.1">
    <property type="nucleotide sequence ID" value="NZ_JAKLTQ010000010.1"/>
</dbReference>
<comment type="caution">
    <text evidence="1">The sequence shown here is derived from an EMBL/GenBank/DDBJ whole genome shotgun (WGS) entry which is preliminary data.</text>
</comment>
<organism evidence="1 2">
    <name type="scientific">Arthrobacter hankyongi</name>
    <dbReference type="NCBI Taxonomy" id="2904801"/>
    <lineage>
        <taxon>Bacteria</taxon>
        <taxon>Bacillati</taxon>
        <taxon>Actinomycetota</taxon>
        <taxon>Actinomycetes</taxon>
        <taxon>Micrococcales</taxon>
        <taxon>Micrococcaceae</taxon>
        <taxon>Arthrobacter</taxon>
    </lineage>
</organism>
<accession>A0ABS9L8N5</accession>
<evidence type="ECO:0000313" key="2">
    <source>
        <dbReference type="Proteomes" id="UP001165368"/>
    </source>
</evidence>
<evidence type="ECO:0000313" key="1">
    <source>
        <dbReference type="EMBL" id="MCG2623034.1"/>
    </source>
</evidence>
<dbReference type="EMBL" id="JAKLTQ010000010">
    <property type="protein sequence ID" value="MCG2623034.1"/>
    <property type="molecule type" value="Genomic_DNA"/>
</dbReference>
<sequence length="317" mass="34900">MSLTNHLSSKESPIRQFIYECAPQLALAGTRGRRGHVVASSFGFDELLALRTQLPIPEEVKDRKSHAVVAGMALDYRLRMDLPGFNFVETVAQRGLDILAADPGVVHRGKHIHKVLNDAFNFAYLTLQKRDSHPLNLARASVPLAWCESIARTGPYEALSGELGRRIKQAKDAVDLMLSIDDSLLVDIAVMRDAVEPLLDAWNRGIEAGGDYVPNPRFLGSVAVGGADADWAVGDMLVDLKTREEITSSWIRDTLFQLLGYALLDLDDSLGIRRVGILLPRQPYFAAWTLDDLLDEDASEALPSLRADFAVLLTNKG</sequence>
<reference evidence="1" key="1">
    <citation type="submission" date="2022-01" db="EMBL/GenBank/DDBJ databases">
        <authorList>
            <person name="Jo J.-H."/>
            <person name="Im W.-T."/>
        </authorList>
    </citation>
    <scope>NUCLEOTIDE SEQUENCE</scope>
    <source>
        <strain evidence="1">I2-34</strain>
    </source>
</reference>
<proteinExistence type="predicted"/>
<name>A0ABS9L8N5_9MICC</name>
<protein>
    <submittedName>
        <fullName evidence="1">Uncharacterized protein</fullName>
    </submittedName>
</protein>
<keyword evidence="2" id="KW-1185">Reference proteome</keyword>
<dbReference type="Proteomes" id="UP001165368">
    <property type="component" value="Unassembled WGS sequence"/>
</dbReference>
<gene>
    <name evidence="1" type="ORF">LVY72_14115</name>
</gene>